<dbReference type="GO" id="GO:0003700">
    <property type="term" value="F:DNA-binding transcription factor activity"/>
    <property type="evidence" value="ECO:0007669"/>
    <property type="project" value="InterPro"/>
</dbReference>
<dbReference type="Gene3D" id="1.10.10.10">
    <property type="entry name" value="Winged helix-like DNA-binding domain superfamily/Winged helix DNA-binding domain"/>
    <property type="match status" value="1"/>
</dbReference>
<dbReference type="PATRIC" id="fig|394096.3.peg.4998"/>
<dbReference type="InterPro" id="IPR005119">
    <property type="entry name" value="LysR_subst-bd"/>
</dbReference>
<dbReference type="Proteomes" id="UP000028725">
    <property type="component" value="Unassembled WGS sequence"/>
</dbReference>
<evidence type="ECO:0000256" key="5">
    <source>
        <dbReference type="ARBA" id="ARBA00023163"/>
    </source>
</evidence>
<keyword evidence="4" id="KW-0010">Activator</keyword>
<evidence type="ECO:0000313" key="8">
    <source>
        <dbReference type="Proteomes" id="UP000028725"/>
    </source>
</evidence>
<evidence type="ECO:0000256" key="1">
    <source>
        <dbReference type="ARBA" id="ARBA00009437"/>
    </source>
</evidence>
<reference evidence="7 8" key="1">
    <citation type="submission" date="2014-04" db="EMBL/GenBank/DDBJ databases">
        <title>Genome assembly of Hyalangium minutum DSM 14724.</title>
        <authorList>
            <person name="Sharma G."/>
            <person name="Subramanian S."/>
        </authorList>
    </citation>
    <scope>NUCLEOTIDE SEQUENCE [LARGE SCALE GENOMIC DNA]</scope>
    <source>
        <strain evidence="7 8">DSM 14724</strain>
    </source>
</reference>
<comment type="similarity">
    <text evidence="1">Belongs to the LysR transcriptional regulatory family.</text>
</comment>
<gene>
    <name evidence="7" type="ORF">DB31_8969</name>
</gene>
<accession>A0A085WGE2</accession>
<dbReference type="OrthoDB" id="9775392at2"/>
<name>A0A085WGE2_9BACT</name>
<dbReference type="GO" id="GO:0003677">
    <property type="term" value="F:DNA binding"/>
    <property type="evidence" value="ECO:0007669"/>
    <property type="project" value="UniProtKB-KW"/>
</dbReference>
<dbReference type="STRING" id="394096.DB31_8969"/>
<protein>
    <submittedName>
        <fullName evidence="7">Hydrogen peroxide-inducible activator</fullName>
    </submittedName>
</protein>
<dbReference type="RefSeq" id="WP_044191784.1">
    <property type="nucleotide sequence ID" value="NZ_JMCB01000009.1"/>
</dbReference>
<feature type="domain" description="HTH lysR-type" evidence="6">
    <location>
        <begin position="8"/>
        <end position="65"/>
    </location>
</feature>
<dbReference type="FunFam" id="1.10.10.10:FF:000001">
    <property type="entry name" value="LysR family transcriptional regulator"/>
    <property type="match status" value="1"/>
</dbReference>
<dbReference type="SUPFAM" id="SSF46785">
    <property type="entry name" value="Winged helix' DNA-binding domain"/>
    <property type="match status" value="1"/>
</dbReference>
<dbReference type="SUPFAM" id="SSF53850">
    <property type="entry name" value="Periplasmic binding protein-like II"/>
    <property type="match status" value="1"/>
</dbReference>
<keyword evidence="3" id="KW-0238">DNA-binding</keyword>
<dbReference type="PRINTS" id="PR00039">
    <property type="entry name" value="HTHLYSR"/>
</dbReference>
<dbReference type="InterPro" id="IPR036390">
    <property type="entry name" value="WH_DNA-bd_sf"/>
</dbReference>
<organism evidence="7 8">
    <name type="scientific">Hyalangium minutum</name>
    <dbReference type="NCBI Taxonomy" id="394096"/>
    <lineage>
        <taxon>Bacteria</taxon>
        <taxon>Pseudomonadati</taxon>
        <taxon>Myxococcota</taxon>
        <taxon>Myxococcia</taxon>
        <taxon>Myxococcales</taxon>
        <taxon>Cystobacterineae</taxon>
        <taxon>Archangiaceae</taxon>
        <taxon>Hyalangium</taxon>
    </lineage>
</organism>
<dbReference type="Pfam" id="PF03466">
    <property type="entry name" value="LysR_substrate"/>
    <property type="match status" value="1"/>
</dbReference>
<dbReference type="GO" id="GO:0032993">
    <property type="term" value="C:protein-DNA complex"/>
    <property type="evidence" value="ECO:0007669"/>
    <property type="project" value="TreeGrafter"/>
</dbReference>
<proteinExistence type="inferred from homology"/>
<dbReference type="PANTHER" id="PTHR30346:SF26">
    <property type="entry name" value="HYDROGEN PEROXIDE-INDUCIBLE GENES ACTIVATOR"/>
    <property type="match status" value="1"/>
</dbReference>
<evidence type="ECO:0000256" key="3">
    <source>
        <dbReference type="ARBA" id="ARBA00023125"/>
    </source>
</evidence>
<sequence>MSFSPHPFTLRQLQYVVAVADALSFRKAAEQCHVSQPSLSAQLAQLEEILGVPLFERDRRRVLLTAAGKELVERARRLLVEADEFVEAARRAGDPLSGTLRLGVIPTISPYLLPVVAPALRKAYPRLSVLWREDKTEVLVRDLARGSLDAAIVALVDELGDVESSVIADDPFMLVTPKDHPLGAKKSEASPAELRGQDVLLLDEGHCFRTQALALCAKARAHELEFRATSLPTLAQMIAAGAGVTLLPRLAVSTEVNRSQLKVRAFSDPALKRTIAVIWRKRSPLATALQQVAATVRDSYPKAA</sequence>
<dbReference type="CDD" id="cd08411">
    <property type="entry name" value="PBP2_OxyR"/>
    <property type="match status" value="1"/>
</dbReference>
<keyword evidence="2" id="KW-0805">Transcription regulation</keyword>
<evidence type="ECO:0000256" key="4">
    <source>
        <dbReference type="ARBA" id="ARBA00023159"/>
    </source>
</evidence>
<dbReference type="InterPro" id="IPR036388">
    <property type="entry name" value="WH-like_DNA-bd_sf"/>
</dbReference>
<keyword evidence="5" id="KW-0804">Transcription</keyword>
<dbReference type="InterPro" id="IPR000847">
    <property type="entry name" value="LysR_HTH_N"/>
</dbReference>
<evidence type="ECO:0000313" key="7">
    <source>
        <dbReference type="EMBL" id="KFE66755.1"/>
    </source>
</evidence>
<keyword evidence="8" id="KW-1185">Reference proteome</keyword>
<evidence type="ECO:0000259" key="6">
    <source>
        <dbReference type="PROSITE" id="PS50931"/>
    </source>
</evidence>
<comment type="caution">
    <text evidence="7">The sequence shown here is derived from an EMBL/GenBank/DDBJ whole genome shotgun (WGS) entry which is preliminary data.</text>
</comment>
<dbReference type="Pfam" id="PF00126">
    <property type="entry name" value="HTH_1"/>
    <property type="match status" value="1"/>
</dbReference>
<dbReference type="EMBL" id="JMCB01000009">
    <property type="protein sequence ID" value="KFE66755.1"/>
    <property type="molecule type" value="Genomic_DNA"/>
</dbReference>
<evidence type="ECO:0000256" key="2">
    <source>
        <dbReference type="ARBA" id="ARBA00023015"/>
    </source>
</evidence>
<dbReference type="AlphaFoldDB" id="A0A085WGE2"/>
<dbReference type="Gene3D" id="3.40.190.10">
    <property type="entry name" value="Periplasmic binding protein-like II"/>
    <property type="match status" value="2"/>
</dbReference>
<dbReference type="PANTHER" id="PTHR30346">
    <property type="entry name" value="TRANSCRIPTIONAL DUAL REGULATOR HCAR-RELATED"/>
    <property type="match status" value="1"/>
</dbReference>
<dbReference type="PROSITE" id="PS50931">
    <property type="entry name" value="HTH_LYSR"/>
    <property type="match status" value="1"/>
</dbReference>